<feature type="repeat" description="WD" evidence="3">
    <location>
        <begin position="101"/>
        <end position="135"/>
    </location>
</feature>
<dbReference type="PROSITE" id="PS50294">
    <property type="entry name" value="WD_REPEATS_REGION"/>
    <property type="match status" value="1"/>
</dbReference>
<dbReference type="Pfam" id="PF00400">
    <property type="entry name" value="WD40"/>
    <property type="match status" value="3"/>
</dbReference>
<dbReference type="InterPro" id="IPR052818">
    <property type="entry name" value="NEDD1_Spindle_Assembly"/>
</dbReference>
<dbReference type="InterPro" id="IPR015943">
    <property type="entry name" value="WD40/YVTN_repeat-like_dom_sf"/>
</dbReference>
<accession>A0A8K1C8V6</accession>
<dbReference type="PROSITE" id="PS50082">
    <property type="entry name" value="WD_REPEATS_2"/>
    <property type="match status" value="2"/>
</dbReference>
<evidence type="ECO:0000256" key="4">
    <source>
        <dbReference type="SAM" id="MobiDB-lite"/>
    </source>
</evidence>
<dbReference type="AlphaFoldDB" id="A0A8K1C8V6"/>
<evidence type="ECO:0000313" key="6">
    <source>
        <dbReference type="Proteomes" id="UP000794436"/>
    </source>
</evidence>
<sequence length="551" mass="59702">MGSEDAIVVLRLQLALWSVMVYLSCAVGSFVKTYEFSSDGVQVHRQMGALNAEVTCARYNHNGKILASCSVDGGICLDVAASGELLSRFFSPAKTPTERRLNAVNFSSGSRFLASGGNDGCVRVWDLKTQDVTQTYSVSASAVTSVAFSGYKDDFIVAGSASGAISVCDVQSTENIGFLSVDSKFDVASVTSVLASPHPYARQIVGSTYSDGSVRVWDLHTGQLTAEFASHHEAAATSLAISPVSKVLLATGGYDRRVLFFDTLQRKELRSMDFEHPVSALALCADGKTLAVGTVAGTILVYDLRGVISPLATVHAHDGGPTAINSLHFAAPTADATSAFSNTAVFPQGQPVLSTERRGSSINGMMNPPSPTNQEVMARKLQALGLSEASSPTKPESYYQQQPSTPGLTINTQIPYEPPSTQMKLEERRMSEPSLLSMLAESPRHQNRAQSTIHDSNPVALPLVSPTNEHAASPDAVFPPPTPSTTTADRNELQHQLQQLRMEMEQQWQQQQKRFDAFSQMLLTKYDTLVDENRGLRRENDTLRDYLNSRR</sequence>
<dbReference type="InterPro" id="IPR001680">
    <property type="entry name" value="WD40_rpt"/>
</dbReference>
<dbReference type="GO" id="GO:0005813">
    <property type="term" value="C:centrosome"/>
    <property type="evidence" value="ECO:0007669"/>
    <property type="project" value="TreeGrafter"/>
</dbReference>
<evidence type="ECO:0000256" key="1">
    <source>
        <dbReference type="ARBA" id="ARBA00022574"/>
    </source>
</evidence>
<dbReference type="OrthoDB" id="1602884at2759"/>
<evidence type="ECO:0000256" key="3">
    <source>
        <dbReference type="PROSITE-ProRule" id="PRU00221"/>
    </source>
</evidence>
<dbReference type="GO" id="GO:0005737">
    <property type="term" value="C:cytoplasm"/>
    <property type="evidence" value="ECO:0007669"/>
    <property type="project" value="TreeGrafter"/>
</dbReference>
<keyword evidence="1 3" id="KW-0853">WD repeat</keyword>
<evidence type="ECO:0000256" key="2">
    <source>
        <dbReference type="ARBA" id="ARBA00022737"/>
    </source>
</evidence>
<dbReference type="GO" id="GO:0000278">
    <property type="term" value="P:mitotic cell cycle"/>
    <property type="evidence" value="ECO:0007669"/>
    <property type="project" value="TreeGrafter"/>
</dbReference>
<dbReference type="Gene3D" id="2.130.10.10">
    <property type="entry name" value="YVTN repeat-like/Quinoprotein amine dehydrogenase"/>
    <property type="match status" value="2"/>
</dbReference>
<dbReference type="GO" id="GO:0036064">
    <property type="term" value="C:ciliary basal body"/>
    <property type="evidence" value="ECO:0007669"/>
    <property type="project" value="TreeGrafter"/>
</dbReference>
<dbReference type="InterPro" id="IPR019775">
    <property type="entry name" value="WD40_repeat_CS"/>
</dbReference>
<dbReference type="InterPro" id="IPR036322">
    <property type="entry name" value="WD40_repeat_dom_sf"/>
</dbReference>
<dbReference type="GO" id="GO:0007020">
    <property type="term" value="P:microtubule nucleation"/>
    <property type="evidence" value="ECO:0007669"/>
    <property type="project" value="TreeGrafter"/>
</dbReference>
<gene>
    <name evidence="5" type="ORF">Poli38472_010168</name>
</gene>
<dbReference type="PROSITE" id="PS00678">
    <property type="entry name" value="WD_REPEATS_1"/>
    <property type="match status" value="1"/>
</dbReference>
<dbReference type="GO" id="GO:0005814">
    <property type="term" value="C:centriole"/>
    <property type="evidence" value="ECO:0007669"/>
    <property type="project" value="TreeGrafter"/>
</dbReference>
<evidence type="ECO:0000313" key="5">
    <source>
        <dbReference type="EMBL" id="TMW58609.1"/>
    </source>
</evidence>
<feature type="repeat" description="WD" evidence="3">
    <location>
        <begin position="211"/>
        <end position="227"/>
    </location>
</feature>
<dbReference type="Proteomes" id="UP000794436">
    <property type="component" value="Unassembled WGS sequence"/>
</dbReference>
<dbReference type="GO" id="GO:0000922">
    <property type="term" value="C:spindle pole"/>
    <property type="evidence" value="ECO:0007669"/>
    <property type="project" value="TreeGrafter"/>
</dbReference>
<organism evidence="5 6">
    <name type="scientific">Pythium oligandrum</name>
    <name type="common">Mycoparasitic fungus</name>
    <dbReference type="NCBI Taxonomy" id="41045"/>
    <lineage>
        <taxon>Eukaryota</taxon>
        <taxon>Sar</taxon>
        <taxon>Stramenopiles</taxon>
        <taxon>Oomycota</taxon>
        <taxon>Peronosporomycetes</taxon>
        <taxon>Pythiales</taxon>
        <taxon>Pythiaceae</taxon>
        <taxon>Pythium</taxon>
    </lineage>
</organism>
<dbReference type="PANTHER" id="PTHR44414">
    <property type="entry name" value="PROTEIN NEDD1"/>
    <property type="match status" value="1"/>
</dbReference>
<keyword evidence="6" id="KW-1185">Reference proteome</keyword>
<dbReference type="SUPFAM" id="SSF50978">
    <property type="entry name" value="WD40 repeat-like"/>
    <property type="match status" value="1"/>
</dbReference>
<reference evidence="5" key="1">
    <citation type="submission" date="2019-03" db="EMBL/GenBank/DDBJ databases">
        <title>Long read genome sequence of the mycoparasitic Pythium oligandrum ATCC 38472 isolated from sugarbeet rhizosphere.</title>
        <authorList>
            <person name="Gaulin E."/>
        </authorList>
    </citation>
    <scope>NUCLEOTIDE SEQUENCE</scope>
    <source>
        <strain evidence="5">ATCC 38472_TT</strain>
    </source>
</reference>
<feature type="compositionally biased region" description="Polar residues" evidence="4">
    <location>
        <begin position="388"/>
        <end position="423"/>
    </location>
</feature>
<protein>
    <submittedName>
        <fullName evidence="5">Uncharacterized protein</fullName>
    </submittedName>
</protein>
<keyword evidence="2" id="KW-0677">Repeat</keyword>
<dbReference type="EMBL" id="SPLM01000111">
    <property type="protein sequence ID" value="TMW58609.1"/>
    <property type="molecule type" value="Genomic_DNA"/>
</dbReference>
<feature type="region of interest" description="Disordered" evidence="4">
    <location>
        <begin position="388"/>
        <end position="490"/>
    </location>
</feature>
<dbReference type="PANTHER" id="PTHR44414:SF1">
    <property type="entry name" value="PROTEIN NEDD1"/>
    <property type="match status" value="1"/>
</dbReference>
<dbReference type="GO" id="GO:0043015">
    <property type="term" value="F:gamma-tubulin binding"/>
    <property type="evidence" value="ECO:0007669"/>
    <property type="project" value="TreeGrafter"/>
</dbReference>
<dbReference type="SMART" id="SM00320">
    <property type="entry name" value="WD40"/>
    <property type="match status" value="6"/>
</dbReference>
<proteinExistence type="predicted"/>
<comment type="caution">
    <text evidence="5">The sequence shown here is derived from an EMBL/GenBank/DDBJ whole genome shotgun (WGS) entry which is preliminary data.</text>
</comment>
<name>A0A8K1C8V6_PYTOL</name>